<evidence type="ECO:0000313" key="3">
    <source>
        <dbReference type="Proteomes" id="UP000610846"/>
    </source>
</evidence>
<dbReference type="EMBL" id="JACYHB010000003">
    <property type="protein sequence ID" value="MBD8078645.1"/>
    <property type="molecule type" value="Genomic_DNA"/>
</dbReference>
<reference evidence="2" key="1">
    <citation type="journal article" date="2018" name="Curr. Microbiol.">
        <title>Cellulosimicrobium arenosum sp. nov., Isolated from Marine Sediment Sand.</title>
        <authorList>
            <person name="Oh M."/>
            <person name="Kim J.H."/>
            <person name="Yoon J.H."/>
            <person name="Schumann P."/>
            <person name="Kim W."/>
        </authorList>
    </citation>
    <scope>NUCLEOTIDE SEQUENCE</scope>
    <source>
        <strain evidence="2">KCTC 49039</strain>
    </source>
</reference>
<keyword evidence="3" id="KW-1185">Reference proteome</keyword>
<proteinExistence type="predicted"/>
<gene>
    <name evidence="2" type="ORF">IF651_06170</name>
</gene>
<keyword evidence="1" id="KW-1133">Transmembrane helix</keyword>
<evidence type="ECO:0000256" key="1">
    <source>
        <dbReference type="SAM" id="Phobius"/>
    </source>
</evidence>
<keyword evidence="1" id="KW-0812">Transmembrane</keyword>
<evidence type="ECO:0000313" key="2">
    <source>
        <dbReference type="EMBL" id="MBD8078645.1"/>
    </source>
</evidence>
<dbReference type="AlphaFoldDB" id="A0A927G969"/>
<organism evidence="2 3">
    <name type="scientific">Cellulosimicrobium arenosum</name>
    <dbReference type="NCBI Taxonomy" id="2708133"/>
    <lineage>
        <taxon>Bacteria</taxon>
        <taxon>Bacillati</taxon>
        <taxon>Actinomycetota</taxon>
        <taxon>Actinomycetes</taxon>
        <taxon>Micrococcales</taxon>
        <taxon>Promicromonosporaceae</taxon>
        <taxon>Cellulosimicrobium</taxon>
    </lineage>
</organism>
<comment type="caution">
    <text evidence="2">The sequence shown here is derived from an EMBL/GenBank/DDBJ whole genome shotgun (WGS) entry which is preliminary data.</text>
</comment>
<keyword evidence="1" id="KW-0472">Membrane</keyword>
<dbReference type="RefSeq" id="WP_191828206.1">
    <property type="nucleotide sequence ID" value="NZ_JACYHB010000003.1"/>
</dbReference>
<protein>
    <submittedName>
        <fullName evidence="2">Uncharacterized protein</fullName>
    </submittedName>
</protein>
<sequence>MARRRPDDGRRPDEPRPGLTGILWCVGVIVIVLVVSIAARMLDGGA</sequence>
<accession>A0A927G969</accession>
<feature type="transmembrane region" description="Helical" evidence="1">
    <location>
        <begin position="21"/>
        <end position="42"/>
    </location>
</feature>
<reference evidence="2" key="2">
    <citation type="submission" date="2020-09" db="EMBL/GenBank/DDBJ databases">
        <authorList>
            <person name="Yu Y."/>
        </authorList>
    </citation>
    <scope>NUCLEOTIDE SEQUENCE</scope>
    <source>
        <strain evidence="2">KCTC 49039</strain>
    </source>
</reference>
<name>A0A927G969_9MICO</name>
<dbReference type="Proteomes" id="UP000610846">
    <property type="component" value="Unassembled WGS sequence"/>
</dbReference>